<proteinExistence type="predicted"/>
<dbReference type="EMBL" id="JANBOI010001550">
    <property type="protein sequence ID" value="KAJ1726460.1"/>
    <property type="molecule type" value="Genomic_DNA"/>
</dbReference>
<comment type="caution">
    <text evidence="1">The sequence shown here is derived from an EMBL/GenBank/DDBJ whole genome shotgun (WGS) entry which is preliminary data.</text>
</comment>
<dbReference type="OrthoDB" id="5513109at2759"/>
<evidence type="ECO:0000313" key="2">
    <source>
        <dbReference type="Proteomes" id="UP001143981"/>
    </source>
</evidence>
<dbReference type="Proteomes" id="UP001143981">
    <property type="component" value="Unassembled WGS sequence"/>
</dbReference>
<keyword evidence="2" id="KW-1185">Reference proteome</keyword>
<reference evidence="1" key="1">
    <citation type="submission" date="2022-07" db="EMBL/GenBank/DDBJ databases">
        <title>Phylogenomic reconstructions and comparative analyses of Kickxellomycotina fungi.</title>
        <authorList>
            <person name="Reynolds N.K."/>
            <person name="Stajich J.E."/>
            <person name="Barry K."/>
            <person name="Grigoriev I.V."/>
            <person name="Crous P."/>
            <person name="Smith M.E."/>
        </authorList>
    </citation>
    <scope>NUCLEOTIDE SEQUENCE</scope>
    <source>
        <strain evidence="1">BCRC 34381</strain>
    </source>
</reference>
<sequence length="542" mass="58681">MNLHDLPEDILICIIKATAHAYIHEAGRWGSSLTLLAVCRTWRQLGRPLIYGGLYVHYSDSDVGIRTTDDDVVIDGPASGRLMTNADLVAAVGAVDHVKYIDIAISCIAEPLQALGHALDVLEGVSHRWPAARKVALDIHHAEGDQGSHGIGGARCEASIQQTASRFASLLPSVRRLIFDGHPLLVTKTLYGRLASAYASQLQSLDSKLTMVLPDGQALVNLSVLSIDFGSGRSCLIPRVATDALGSLSLSGIPDYDVWLSFADGPHATEAVFANLKHLSISYGFGVFDGAESARPSHIKLAFPRLKSLTIKNVYSHCPVIAHGVFPLQLDLLDAECSSAIFGLLGRVRFRAIRKTVISAICDDATLLGVLPEISRIAAVTSSSITSKLSVISGQLDARDVNVDWRGISALHILASASFPAVLTIIARAPMLRELMVHDLMLDGTGTHDTAQPLADPQHALPPCIDVKLTHLLLSYRRHMFPVESAVAAVRYLALHMPLLKRLTAWYVPPAAISEFVEEHSVRYPHLKNIEFVFEDADWASA</sequence>
<protein>
    <submittedName>
        <fullName evidence="1">Uncharacterized protein</fullName>
    </submittedName>
</protein>
<accession>A0A9W7Y790</accession>
<organism evidence="1 2">
    <name type="scientific">Coemansia biformis</name>
    <dbReference type="NCBI Taxonomy" id="1286918"/>
    <lineage>
        <taxon>Eukaryota</taxon>
        <taxon>Fungi</taxon>
        <taxon>Fungi incertae sedis</taxon>
        <taxon>Zoopagomycota</taxon>
        <taxon>Kickxellomycotina</taxon>
        <taxon>Kickxellomycetes</taxon>
        <taxon>Kickxellales</taxon>
        <taxon>Kickxellaceae</taxon>
        <taxon>Coemansia</taxon>
    </lineage>
</organism>
<dbReference type="AlphaFoldDB" id="A0A9W7Y790"/>
<gene>
    <name evidence="1" type="ORF">LPJ61_005172</name>
</gene>
<name>A0A9W7Y790_9FUNG</name>
<evidence type="ECO:0000313" key="1">
    <source>
        <dbReference type="EMBL" id="KAJ1726460.1"/>
    </source>
</evidence>